<feature type="domain" description="FAD-binding FR-type" evidence="14">
    <location>
        <begin position="204"/>
        <end position="305"/>
    </location>
</feature>
<feature type="transmembrane region" description="Helical" evidence="13">
    <location>
        <begin position="36"/>
        <end position="59"/>
    </location>
</feature>
<evidence type="ECO:0000256" key="12">
    <source>
        <dbReference type="ARBA" id="ARBA00023136"/>
    </source>
</evidence>
<evidence type="ECO:0000256" key="2">
    <source>
        <dbReference type="ARBA" id="ARBA00004141"/>
    </source>
</evidence>
<dbReference type="SUPFAM" id="SSF63380">
    <property type="entry name" value="Riboflavin synthase domain-like"/>
    <property type="match status" value="1"/>
</dbReference>
<dbReference type="Gene3D" id="3.40.50.80">
    <property type="entry name" value="Nucleotide-binding domain of ferredoxin-NADP reductase (FNR) module"/>
    <property type="match status" value="1"/>
</dbReference>
<evidence type="ECO:0000256" key="6">
    <source>
        <dbReference type="ARBA" id="ARBA00022723"/>
    </source>
</evidence>
<keyword evidence="16" id="KW-1185">Reference proteome</keyword>
<dbReference type="InterPro" id="IPR001433">
    <property type="entry name" value="OxRdtase_FAD/NAD-bd"/>
</dbReference>
<keyword evidence="11" id="KW-0411">Iron-sulfur</keyword>
<evidence type="ECO:0000313" key="15">
    <source>
        <dbReference type="EMBL" id="REE03674.1"/>
    </source>
</evidence>
<dbReference type="PANTHER" id="PTHR47354">
    <property type="entry name" value="NADH OXIDOREDUCTASE HCR"/>
    <property type="match status" value="1"/>
</dbReference>
<dbReference type="GO" id="GO:0046872">
    <property type="term" value="F:metal ion binding"/>
    <property type="evidence" value="ECO:0007669"/>
    <property type="project" value="UniProtKB-KW"/>
</dbReference>
<comment type="caution">
    <text evidence="15">The sequence shown here is derived from an EMBL/GenBank/DDBJ whole genome shotgun (WGS) entry which is preliminary data.</text>
</comment>
<keyword evidence="5" id="KW-0001">2Fe-2S</keyword>
<feature type="transmembrane region" description="Helical" evidence="13">
    <location>
        <begin position="7"/>
        <end position="30"/>
    </location>
</feature>
<dbReference type="InterPro" id="IPR050415">
    <property type="entry name" value="MRET"/>
</dbReference>
<comment type="cofactor">
    <cofactor evidence="1">
        <name>FAD</name>
        <dbReference type="ChEBI" id="CHEBI:57692"/>
    </cofactor>
</comment>
<dbReference type="OrthoDB" id="9801223at2"/>
<keyword evidence="4 13" id="KW-0812">Transmembrane</keyword>
<dbReference type="Pfam" id="PF01794">
    <property type="entry name" value="Ferric_reduct"/>
    <property type="match status" value="1"/>
</dbReference>
<feature type="transmembrane region" description="Helical" evidence="13">
    <location>
        <begin position="80"/>
        <end position="99"/>
    </location>
</feature>
<dbReference type="CDD" id="cd06198">
    <property type="entry name" value="FNR_like_3"/>
    <property type="match status" value="1"/>
</dbReference>
<evidence type="ECO:0000256" key="4">
    <source>
        <dbReference type="ARBA" id="ARBA00022692"/>
    </source>
</evidence>
<dbReference type="GO" id="GO:0050660">
    <property type="term" value="F:flavin adenine dinucleotide binding"/>
    <property type="evidence" value="ECO:0007669"/>
    <property type="project" value="TreeGrafter"/>
</dbReference>
<accession>A0A3D9LDD2</accession>
<evidence type="ECO:0000256" key="5">
    <source>
        <dbReference type="ARBA" id="ARBA00022714"/>
    </source>
</evidence>
<dbReference type="Pfam" id="PF00175">
    <property type="entry name" value="NAD_binding_1"/>
    <property type="match status" value="1"/>
</dbReference>
<reference evidence="15 16" key="1">
    <citation type="submission" date="2018-07" db="EMBL/GenBank/DDBJ databases">
        <title>Sequencing the genomes of 1000 actinobacteria strains.</title>
        <authorList>
            <person name="Klenk H.-P."/>
        </authorList>
    </citation>
    <scope>NUCLEOTIDE SEQUENCE [LARGE SCALE GENOMIC DNA]</scope>
    <source>
        <strain evidence="15 16">DSM 14442</strain>
    </source>
</reference>
<evidence type="ECO:0000256" key="7">
    <source>
        <dbReference type="ARBA" id="ARBA00022827"/>
    </source>
</evidence>
<keyword evidence="7" id="KW-0274">FAD</keyword>
<dbReference type="Gene3D" id="2.40.30.10">
    <property type="entry name" value="Translation factors"/>
    <property type="match status" value="1"/>
</dbReference>
<evidence type="ECO:0000256" key="10">
    <source>
        <dbReference type="ARBA" id="ARBA00023004"/>
    </source>
</evidence>
<evidence type="ECO:0000256" key="3">
    <source>
        <dbReference type="ARBA" id="ARBA00022630"/>
    </source>
</evidence>
<evidence type="ECO:0000256" key="8">
    <source>
        <dbReference type="ARBA" id="ARBA00022989"/>
    </source>
</evidence>
<dbReference type="PROSITE" id="PS51384">
    <property type="entry name" value="FAD_FR"/>
    <property type="match status" value="1"/>
</dbReference>
<organism evidence="15 16">
    <name type="scientific">Citricoccus muralis</name>
    <dbReference type="NCBI Taxonomy" id="169134"/>
    <lineage>
        <taxon>Bacteria</taxon>
        <taxon>Bacillati</taxon>
        <taxon>Actinomycetota</taxon>
        <taxon>Actinomycetes</taxon>
        <taxon>Micrococcales</taxon>
        <taxon>Micrococcaceae</taxon>
        <taxon>Citricoccus</taxon>
    </lineage>
</organism>
<evidence type="ECO:0000259" key="14">
    <source>
        <dbReference type="PROSITE" id="PS51384"/>
    </source>
</evidence>
<feature type="transmembrane region" description="Helical" evidence="13">
    <location>
        <begin position="119"/>
        <end position="138"/>
    </location>
</feature>
<sequence length="440" mass="48933">MRRTLRATVWFGAYIAVIVLPLAFAAIGVVEDRRGFWTEFSVALGFVGLAMMGLQFVLVARFQTLARPFGEDALVHFHRYVGVAGTAFIFAHPVLLIVLVDPTYIERVNPFTAPWAGRFGTLAVVCLLVVIATSVWRLKLRISYEVWQALHLVLSTVAVAAALVHVQLIHHYVDLPWKRALWVLMSAGFLVLFLWVRVLRPVLRTRRPWRVAEVKDQPGDVTAVTLQPVGHSGFSFAPGQFGWLSVDRSPFAVTQHPFSFSSNGDDPSRVEVSIKKLGDFTSTIGSVRPGTVAYLDGPHGVFSPDFHEGPGLVLIAGGVGIGPIMSILRTLAARGDSRPCHLFYGSRRLEDATYRDEIRDLSRTLTLEVHAVLSDPEDTWAGERGYVDEEKLHRLLPRDTYPTYQYFICGPGAMQDAMEDALGRLGVPADRVHTERFNFV</sequence>
<dbReference type="GO" id="GO:0051537">
    <property type="term" value="F:2 iron, 2 sulfur cluster binding"/>
    <property type="evidence" value="ECO:0007669"/>
    <property type="project" value="UniProtKB-KW"/>
</dbReference>
<keyword evidence="9" id="KW-0560">Oxidoreductase</keyword>
<dbReference type="GO" id="GO:0016491">
    <property type="term" value="F:oxidoreductase activity"/>
    <property type="evidence" value="ECO:0007669"/>
    <property type="project" value="UniProtKB-KW"/>
</dbReference>
<dbReference type="InterPro" id="IPR017938">
    <property type="entry name" value="Riboflavin_synthase-like_b-brl"/>
</dbReference>
<keyword evidence="8 13" id="KW-1133">Transmembrane helix</keyword>
<dbReference type="PRINTS" id="PR00371">
    <property type="entry name" value="FPNCR"/>
</dbReference>
<dbReference type="SUPFAM" id="SSF52343">
    <property type="entry name" value="Ferredoxin reductase-like, C-terminal NADP-linked domain"/>
    <property type="match status" value="1"/>
</dbReference>
<dbReference type="GO" id="GO:0016020">
    <property type="term" value="C:membrane"/>
    <property type="evidence" value="ECO:0007669"/>
    <property type="project" value="UniProtKB-SubCell"/>
</dbReference>
<keyword evidence="12 13" id="KW-0472">Membrane</keyword>
<keyword evidence="6" id="KW-0479">Metal-binding</keyword>
<dbReference type="InterPro" id="IPR013112">
    <property type="entry name" value="FAD-bd_8"/>
</dbReference>
<comment type="subcellular location">
    <subcellularLocation>
        <location evidence="2">Membrane</location>
        <topology evidence="2">Multi-pass membrane protein</topology>
    </subcellularLocation>
</comment>
<keyword evidence="3" id="KW-0285">Flavoprotein</keyword>
<dbReference type="InterPro" id="IPR013130">
    <property type="entry name" value="Fe3_Rdtase_TM_dom"/>
</dbReference>
<dbReference type="Proteomes" id="UP000256727">
    <property type="component" value="Unassembled WGS sequence"/>
</dbReference>
<evidence type="ECO:0000256" key="11">
    <source>
        <dbReference type="ARBA" id="ARBA00023014"/>
    </source>
</evidence>
<dbReference type="SFLD" id="SFLDG01168">
    <property type="entry name" value="Ferric_reductase_subgroup_(FRE"/>
    <property type="match status" value="1"/>
</dbReference>
<gene>
    <name evidence="15" type="ORF">C8E99_1488</name>
</gene>
<evidence type="ECO:0000256" key="1">
    <source>
        <dbReference type="ARBA" id="ARBA00001974"/>
    </source>
</evidence>
<dbReference type="PRINTS" id="PR00410">
    <property type="entry name" value="PHEHYDRXLASE"/>
</dbReference>
<dbReference type="Pfam" id="PF08022">
    <property type="entry name" value="FAD_binding_8"/>
    <property type="match status" value="1"/>
</dbReference>
<name>A0A3D9LDD2_9MICC</name>
<feature type="transmembrane region" description="Helical" evidence="13">
    <location>
        <begin position="150"/>
        <end position="168"/>
    </location>
</feature>
<evidence type="ECO:0000313" key="16">
    <source>
        <dbReference type="Proteomes" id="UP000256727"/>
    </source>
</evidence>
<proteinExistence type="predicted"/>
<feature type="transmembrane region" description="Helical" evidence="13">
    <location>
        <begin position="180"/>
        <end position="199"/>
    </location>
</feature>
<dbReference type="InterPro" id="IPR001709">
    <property type="entry name" value="Flavoprot_Pyr_Nucl_cyt_Rdtase"/>
</dbReference>
<dbReference type="InterPro" id="IPR039261">
    <property type="entry name" value="FNR_nucleotide-bd"/>
</dbReference>
<protein>
    <submittedName>
        <fullName evidence="15">Putative ferric reductase</fullName>
    </submittedName>
</protein>
<dbReference type="AlphaFoldDB" id="A0A3D9LDD2"/>
<dbReference type="RefSeq" id="WP_115931750.1">
    <property type="nucleotide sequence ID" value="NZ_QREH01000001.1"/>
</dbReference>
<keyword evidence="10" id="KW-0408">Iron</keyword>
<dbReference type="EMBL" id="QREH01000001">
    <property type="protein sequence ID" value="REE03674.1"/>
    <property type="molecule type" value="Genomic_DNA"/>
</dbReference>
<evidence type="ECO:0000256" key="9">
    <source>
        <dbReference type="ARBA" id="ARBA00023002"/>
    </source>
</evidence>
<evidence type="ECO:0000256" key="13">
    <source>
        <dbReference type="SAM" id="Phobius"/>
    </source>
</evidence>
<dbReference type="InterPro" id="IPR017927">
    <property type="entry name" value="FAD-bd_FR_type"/>
</dbReference>
<dbReference type="PANTHER" id="PTHR47354:SF8">
    <property type="entry name" value="1,2-PHENYLACETYL-COA EPOXIDASE, SUBUNIT E"/>
    <property type="match status" value="1"/>
</dbReference>
<dbReference type="SFLD" id="SFLDS00052">
    <property type="entry name" value="Ferric_Reductase_Domain"/>
    <property type="match status" value="1"/>
</dbReference>